<name>A0ABS9VNS0_9SPHN</name>
<evidence type="ECO:0000313" key="2">
    <source>
        <dbReference type="Proteomes" id="UP001203058"/>
    </source>
</evidence>
<comment type="caution">
    <text evidence="1">The sequence shown here is derived from an EMBL/GenBank/DDBJ whole genome shotgun (WGS) entry which is preliminary data.</text>
</comment>
<gene>
    <name evidence="1" type="ORF">LZ016_08540</name>
</gene>
<dbReference type="RefSeq" id="WP_241446961.1">
    <property type="nucleotide sequence ID" value="NZ_JAKZHW010000001.1"/>
</dbReference>
<reference evidence="1 2" key="1">
    <citation type="submission" date="2022-03" db="EMBL/GenBank/DDBJ databases">
        <authorList>
            <person name="Jo J.-H."/>
            <person name="Im W.-T."/>
        </authorList>
    </citation>
    <scope>NUCLEOTIDE SEQUENCE [LARGE SCALE GENOMIC DNA]</scope>
    <source>
        <strain evidence="1 2">SM33</strain>
    </source>
</reference>
<keyword evidence="2" id="KW-1185">Reference proteome</keyword>
<evidence type="ECO:0000313" key="1">
    <source>
        <dbReference type="EMBL" id="MCH8616144.1"/>
    </source>
</evidence>
<organism evidence="1 2">
    <name type="scientific">Sphingomonas telluris</name>
    <dbReference type="NCBI Taxonomy" id="2907998"/>
    <lineage>
        <taxon>Bacteria</taxon>
        <taxon>Pseudomonadati</taxon>
        <taxon>Pseudomonadota</taxon>
        <taxon>Alphaproteobacteria</taxon>
        <taxon>Sphingomonadales</taxon>
        <taxon>Sphingomonadaceae</taxon>
        <taxon>Sphingomonas</taxon>
    </lineage>
</organism>
<dbReference type="Proteomes" id="UP001203058">
    <property type="component" value="Unassembled WGS sequence"/>
</dbReference>
<protein>
    <recommendedName>
        <fullName evidence="3">Lipoprotein</fullName>
    </recommendedName>
</protein>
<accession>A0ABS9VNS0</accession>
<dbReference type="EMBL" id="JAKZHW010000001">
    <property type="protein sequence ID" value="MCH8616144.1"/>
    <property type="molecule type" value="Genomic_DNA"/>
</dbReference>
<sequence>MRFYVPIAILASVTGLVACSGGRDPVADEANNAAAVPTDVDVLPPDESVATPTNDLENGDDEDVNVGAADGDTKTIPAAFHGRWALTPADCSGARSDTKGLLIISADSLRFYEAQAKPKGDLKLTPKSVSGDFAFTGEGMSWKKYEALELQKNKLVRTESGPMASYTYARCTS</sequence>
<dbReference type="PROSITE" id="PS51257">
    <property type="entry name" value="PROKAR_LIPOPROTEIN"/>
    <property type="match status" value="1"/>
</dbReference>
<proteinExistence type="predicted"/>
<evidence type="ECO:0008006" key="3">
    <source>
        <dbReference type="Google" id="ProtNLM"/>
    </source>
</evidence>